<protein>
    <submittedName>
        <fullName evidence="1">Uncharacterized protein</fullName>
    </submittedName>
</protein>
<comment type="caution">
    <text evidence="1">The sequence shown here is derived from an EMBL/GenBank/DDBJ whole genome shotgun (WGS) entry which is preliminary data.</text>
</comment>
<sequence>GLHVVCLTLSRIANFDDLTRWRRNPACA</sequence>
<evidence type="ECO:0000313" key="1">
    <source>
        <dbReference type="EMBL" id="KTF05420.1"/>
    </source>
</evidence>
<proteinExistence type="predicted"/>
<dbReference type="EMBL" id="AYSL01001799">
    <property type="protein sequence ID" value="KTF05420.1"/>
    <property type="molecule type" value="Genomic_DNA"/>
</dbReference>
<accession>A0A1B6NPT4</accession>
<reference evidence="1" key="1">
    <citation type="submission" date="2013-11" db="EMBL/GenBank/DDBJ databases">
        <title>Microbial diversity, functional groups and degradation webs in Northern and Southern Mediterranean and Red Sea marine crude oil polluted sites.</title>
        <authorList>
            <person name="Daffonchio D."/>
            <person name="Mapelli F."/>
            <person name="Ferrer M."/>
            <person name="Richter M."/>
            <person name="Cherif A."/>
            <person name="Malkawi H.I."/>
            <person name="Yakimov M.M."/>
            <person name="Abdel-Fattah Y.R."/>
            <person name="Blaghen M."/>
            <person name="Golyshin P.N."/>
            <person name="Kalogerakis N."/>
            <person name="Boon N."/>
            <person name="Magagnini M."/>
            <person name="Fava F."/>
        </authorList>
    </citation>
    <scope>NUCLEOTIDE SEQUENCE</scope>
</reference>
<name>A0A1B6NPT4_9ZZZZ</name>
<organism evidence="1">
    <name type="scientific">marine sediment metagenome</name>
    <dbReference type="NCBI Taxonomy" id="412755"/>
    <lineage>
        <taxon>unclassified sequences</taxon>
        <taxon>metagenomes</taxon>
        <taxon>ecological metagenomes</taxon>
    </lineage>
</organism>
<feature type="non-terminal residue" evidence="1">
    <location>
        <position position="1"/>
    </location>
</feature>
<gene>
    <name evidence="1" type="ORF">MGSAQ_003084</name>
</gene>
<dbReference type="AlphaFoldDB" id="A0A1B6NPT4"/>